<organism evidence="8 9">
    <name type="scientific">Ceratocystis pirilliformis</name>
    <dbReference type="NCBI Taxonomy" id="259994"/>
    <lineage>
        <taxon>Eukaryota</taxon>
        <taxon>Fungi</taxon>
        <taxon>Dikarya</taxon>
        <taxon>Ascomycota</taxon>
        <taxon>Pezizomycotina</taxon>
        <taxon>Sordariomycetes</taxon>
        <taxon>Hypocreomycetidae</taxon>
        <taxon>Microascales</taxon>
        <taxon>Ceratocystidaceae</taxon>
        <taxon>Ceratocystis</taxon>
    </lineage>
</organism>
<evidence type="ECO:0000256" key="6">
    <source>
        <dbReference type="SAM" id="MobiDB-lite"/>
    </source>
</evidence>
<reference evidence="8 9" key="1">
    <citation type="journal article" date="2024" name="IMA Fungus">
        <title>IMA Genome - F19 : A genome assembly and annotation guide to empower mycologists, including annotated draft genome sequences of Ceratocystis pirilliformis, Diaporthe australafricana, Fusarium ophioides, Paecilomyces lecythidis, and Sporothrix stenoceras.</title>
        <authorList>
            <person name="Aylward J."/>
            <person name="Wilson A.M."/>
            <person name="Visagie C.M."/>
            <person name="Spraker J."/>
            <person name="Barnes I."/>
            <person name="Buitendag C."/>
            <person name="Ceriani C."/>
            <person name="Del Mar Angel L."/>
            <person name="du Plessis D."/>
            <person name="Fuchs T."/>
            <person name="Gasser K."/>
            <person name="Kramer D."/>
            <person name="Li W."/>
            <person name="Munsamy K."/>
            <person name="Piso A."/>
            <person name="Price J.L."/>
            <person name="Sonnekus B."/>
            <person name="Thomas C."/>
            <person name="van der Nest A."/>
            <person name="van Dijk A."/>
            <person name="van Heerden A."/>
            <person name="van Vuuren N."/>
            <person name="Yilmaz N."/>
            <person name="Duong T.A."/>
            <person name="van der Merwe N.A."/>
            <person name="Wingfield M.J."/>
            <person name="Wingfield B.D."/>
        </authorList>
    </citation>
    <scope>NUCLEOTIDE SEQUENCE [LARGE SCALE GENOMIC DNA]</scope>
    <source>
        <strain evidence="8 9">CMW 12675</strain>
    </source>
</reference>
<dbReference type="EMBL" id="JAWDJO010000157">
    <property type="protein sequence ID" value="KAL1891329.1"/>
    <property type="molecule type" value="Genomic_DNA"/>
</dbReference>
<dbReference type="PANTHER" id="PTHR10926">
    <property type="entry name" value="CELL CYCLE CONTROL PROTEIN 50"/>
    <property type="match status" value="1"/>
</dbReference>
<name>A0ABR3YTM9_9PEZI</name>
<evidence type="ECO:0000313" key="8">
    <source>
        <dbReference type="EMBL" id="KAL1891329.1"/>
    </source>
</evidence>
<evidence type="ECO:0000256" key="4">
    <source>
        <dbReference type="ARBA" id="ARBA00022989"/>
    </source>
</evidence>
<evidence type="ECO:0000256" key="5">
    <source>
        <dbReference type="ARBA" id="ARBA00023136"/>
    </source>
</evidence>
<feature type="region of interest" description="Disordered" evidence="6">
    <location>
        <begin position="1"/>
        <end position="30"/>
    </location>
</feature>
<evidence type="ECO:0000256" key="1">
    <source>
        <dbReference type="ARBA" id="ARBA00004141"/>
    </source>
</evidence>
<feature type="compositionally biased region" description="Low complexity" evidence="6">
    <location>
        <begin position="398"/>
        <end position="413"/>
    </location>
</feature>
<accession>A0ABR3YTM9</accession>
<keyword evidence="3 7" id="KW-0812">Transmembrane</keyword>
<keyword evidence="4 7" id="KW-1133">Transmembrane helix</keyword>
<evidence type="ECO:0000313" key="9">
    <source>
        <dbReference type="Proteomes" id="UP001583280"/>
    </source>
</evidence>
<dbReference type="InterPro" id="IPR005045">
    <property type="entry name" value="CDC50/LEM3_fam"/>
</dbReference>
<dbReference type="Proteomes" id="UP001583280">
    <property type="component" value="Unassembled WGS sequence"/>
</dbReference>
<evidence type="ECO:0000256" key="2">
    <source>
        <dbReference type="ARBA" id="ARBA00009457"/>
    </source>
</evidence>
<feature type="region of interest" description="Disordered" evidence="6">
    <location>
        <begin position="398"/>
        <end position="500"/>
    </location>
</feature>
<dbReference type="Pfam" id="PF03381">
    <property type="entry name" value="CDC50"/>
    <property type="match status" value="1"/>
</dbReference>
<evidence type="ECO:0000256" key="7">
    <source>
        <dbReference type="SAM" id="Phobius"/>
    </source>
</evidence>
<comment type="similarity">
    <text evidence="2">Belongs to the CDC50/LEM3 family.</text>
</comment>
<gene>
    <name evidence="8" type="primary">LEM3</name>
    <name evidence="8" type="ORF">Cpir12675_005013</name>
</gene>
<keyword evidence="5 7" id="KW-0472">Membrane</keyword>
<feature type="compositionally biased region" description="Polar residues" evidence="6">
    <location>
        <begin position="1"/>
        <end position="10"/>
    </location>
</feature>
<feature type="compositionally biased region" description="Basic and acidic residues" evidence="6">
    <location>
        <begin position="11"/>
        <end position="23"/>
    </location>
</feature>
<comment type="caution">
    <text evidence="8">The sequence shown here is derived from an EMBL/GenBank/DDBJ whole genome shotgun (WGS) entry which is preliminary data.</text>
</comment>
<proteinExistence type="inferred from homology"/>
<feature type="transmembrane region" description="Helical" evidence="7">
    <location>
        <begin position="50"/>
        <end position="71"/>
    </location>
</feature>
<sequence>MPDAQDSASVDSRDGSLKNEKEKKSRRPANTAFRQQRLKAWQPILTPKTVLPLFFLIGIVFAPIGGVLLYASAQVQSIRIDYTKCATDAPLTNDTDSMAIMPSNLIHTSFKGSNLKTEARWSRMENLSYTYDRGVTQNDTVQCRIQFNVPEDFGGPVLFYYYLTNFYQNHRRYVASFNADQLKGNAVSYSTIKDSKCDPLRHDNENRPYYPCGLIANSMFNDTFTSPRNLNTNESYVMKNNSDIAWNSDKELYGPTKYNYSEISPPPNWRKLYPDGYTAEHQPPDLKNWEAFQVWMRTAGLPDFTKLYQRNDDDTLVSGTYEVIINDNFPSRAYKGSKSFLITTHTVMGGKNPFLGIAYVVVGGLCIILGVVFTITHLIHPRKLGDHTYLSWNNTPASGAAGAKSGSIPSGSAVASGRDMQKHGWGNRNSSGGSKIRDSKLPNHNDRDDSSSRTRDANSAKSPYLHGSRNSPGTITTNDDDDDASATIADDSALDKTRERPAQLIVTASAVQVRHPSTVSSDNITLTN</sequence>
<feature type="transmembrane region" description="Helical" evidence="7">
    <location>
        <begin position="354"/>
        <end position="379"/>
    </location>
</feature>
<evidence type="ECO:0000256" key="3">
    <source>
        <dbReference type="ARBA" id="ARBA00022692"/>
    </source>
</evidence>
<keyword evidence="9" id="KW-1185">Reference proteome</keyword>
<feature type="compositionally biased region" description="Basic and acidic residues" evidence="6">
    <location>
        <begin position="435"/>
        <end position="458"/>
    </location>
</feature>
<dbReference type="PANTHER" id="PTHR10926:SF0">
    <property type="entry name" value="CDC50, ISOFORM A"/>
    <property type="match status" value="1"/>
</dbReference>
<protein>
    <submittedName>
        <fullName evidence="8">Alkylphosphocholine resistance protein lem3</fullName>
    </submittedName>
</protein>
<comment type="subcellular location">
    <subcellularLocation>
        <location evidence="1">Membrane</location>
        <topology evidence="1">Multi-pass membrane protein</topology>
    </subcellularLocation>
</comment>